<dbReference type="PANTHER" id="PTHR11439">
    <property type="entry name" value="GAG-POL-RELATED RETROTRANSPOSON"/>
    <property type="match status" value="1"/>
</dbReference>
<keyword evidence="3" id="KW-1185">Reference proteome</keyword>
<dbReference type="Gramene" id="Solyc01g066287.1.1">
    <property type="protein sequence ID" value="Solyc01g066287.1.1"/>
    <property type="gene ID" value="Solyc01g066287.1"/>
</dbReference>
<dbReference type="STRING" id="4081.A0A3Q7EF69"/>
<reference evidence="2" key="2">
    <citation type="submission" date="2019-01" db="UniProtKB">
        <authorList>
            <consortium name="EnsemblPlants"/>
        </authorList>
    </citation>
    <scope>IDENTIFICATION</scope>
    <source>
        <strain evidence="2">cv. Heinz 1706</strain>
    </source>
</reference>
<reference evidence="2" key="1">
    <citation type="journal article" date="2012" name="Nature">
        <title>The tomato genome sequence provides insights into fleshy fruit evolution.</title>
        <authorList>
            <consortium name="Tomato Genome Consortium"/>
        </authorList>
    </citation>
    <scope>NUCLEOTIDE SEQUENCE [LARGE SCALE GENOMIC DNA]</scope>
    <source>
        <strain evidence="2">cv. Heinz 1706</strain>
    </source>
</reference>
<feature type="region of interest" description="Disordered" evidence="1">
    <location>
        <begin position="1"/>
        <end position="43"/>
    </location>
</feature>
<evidence type="ECO:0008006" key="4">
    <source>
        <dbReference type="Google" id="ProtNLM"/>
    </source>
</evidence>
<evidence type="ECO:0000256" key="1">
    <source>
        <dbReference type="SAM" id="MobiDB-lite"/>
    </source>
</evidence>
<dbReference type="InParanoid" id="A0A3Q7EF69"/>
<dbReference type="Proteomes" id="UP000004994">
    <property type="component" value="Chromosome 1"/>
</dbReference>
<proteinExistence type="predicted"/>
<dbReference type="PANTHER" id="PTHR11439:SF467">
    <property type="entry name" value="INTEGRASE CATALYTIC DOMAIN-CONTAINING PROTEIN"/>
    <property type="match status" value="1"/>
</dbReference>
<name>A0A3Q7EF69_SOLLC</name>
<protein>
    <recommendedName>
        <fullName evidence="4">Reverse transcriptase Ty1/copia-type domain-containing protein</fullName>
    </recommendedName>
</protein>
<evidence type="ECO:0000313" key="2">
    <source>
        <dbReference type="EnsemblPlants" id="Solyc01g066287.1.1"/>
    </source>
</evidence>
<organism evidence="2">
    <name type="scientific">Solanum lycopersicum</name>
    <name type="common">Tomato</name>
    <name type="synonym">Lycopersicon esculentum</name>
    <dbReference type="NCBI Taxonomy" id="4081"/>
    <lineage>
        <taxon>Eukaryota</taxon>
        <taxon>Viridiplantae</taxon>
        <taxon>Streptophyta</taxon>
        <taxon>Embryophyta</taxon>
        <taxon>Tracheophyta</taxon>
        <taxon>Spermatophyta</taxon>
        <taxon>Magnoliopsida</taxon>
        <taxon>eudicotyledons</taxon>
        <taxon>Gunneridae</taxon>
        <taxon>Pentapetalae</taxon>
        <taxon>asterids</taxon>
        <taxon>lamiids</taxon>
        <taxon>Solanales</taxon>
        <taxon>Solanaceae</taxon>
        <taxon>Solanoideae</taxon>
        <taxon>Solaneae</taxon>
        <taxon>Solanum</taxon>
        <taxon>Solanum subgen. Lycopersicon</taxon>
    </lineage>
</organism>
<dbReference type="EnsemblPlants" id="Solyc01g066287.1.1">
    <property type="protein sequence ID" value="Solyc01g066287.1.1"/>
    <property type="gene ID" value="Solyc01g066287.1"/>
</dbReference>
<dbReference type="AlphaFoldDB" id="A0A3Q7EF69"/>
<evidence type="ECO:0000313" key="3">
    <source>
        <dbReference type="Proteomes" id="UP000004994"/>
    </source>
</evidence>
<sequence>MQEKKERQKPYLSDARERKGKEIRSPEKKERQKPYLRDARERKGKEIRSPGVLQYKVLSRFRVNDAKPRTTPLINHFKLSKEQSPKTVEERKHMTLVPYASEVGSLMYAMIYIRPDIAHAVGVVSRYMTNQGKEHWEVVEWLLRYMSGKVTLQGFMDADLGENVDSSKSTSSGVCGNSLSWEIDDMAGRLSGGIGQEAGRED</sequence>
<accession>A0A3Q7EF69</accession>